<reference evidence="2 3" key="1">
    <citation type="journal article" date="2019" name="Commun. Biol.">
        <title>The bagworm genome reveals a unique fibroin gene that provides high tensile strength.</title>
        <authorList>
            <person name="Kono N."/>
            <person name="Nakamura H."/>
            <person name="Ohtoshi R."/>
            <person name="Tomita M."/>
            <person name="Numata K."/>
            <person name="Arakawa K."/>
        </authorList>
    </citation>
    <scope>NUCLEOTIDE SEQUENCE [LARGE SCALE GENOMIC DNA]</scope>
</reference>
<protein>
    <submittedName>
        <fullName evidence="2">2-oxoglutarate dehydrogenase-like, mitochondrial</fullName>
    </submittedName>
</protein>
<dbReference type="AlphaFoldDB" id="A0A4C1SXJ8"/>
<gene>
    <name evidence="2" type="primary">ogdhl</name>
    <name evidence="2" type="ORF">EVAR_73671_1</name>
</gene>
<name>A0A4C1SXJ8_EUMVA</name>
<dbReference type="Pfam" id="PF16078">
    <property type="entry name" value="2-oxogl_dehyd_N"/>
    <property type="match status" value="1"/>
</dbReference>
<keyword evidence="3" id="KW-1185">Reference proteome</keyword>
<feature type="domain" description="2-oxoglutarate dehydrogenase E1 component N-terminal" evidence="1">
    <location>
        <begin position="21"/>
        <end position="46"/>
    </location>
</feature>
<organism evidence="2 3">
    <name type="scientific">Eumeta variegata</name>
    <name type="common">Bagworm moth</name>
    <name type="synonym">Eumeta japonica</name>
    <dbReference type="NCBI Taxonomy" id="151549"/>
    <lineage>
        <taxon>Eukaryota</taxon>
        <taxon>Metazoa</taxon>
        <taxon>Ecdysozoa</taxon>
        <taxon>Arthropoda</taxon>
        <taxon>Hexapoda</taxon>
        <taxon>Insecta</taxon>
        <taxon>Pterygota</taxon>
        <taxon>Neoptera</taxon>
        <taxon>Endopterygota</taxon>
        <taxon>Lepidoptera</taxon>
        <taxon>Glossata</taxon>
        <taxon>Ditrysia</taxon>
        <taxon>Tineoidea</taxon>
        <taxon>Psychidae</taxon>
        <taxon>Oiketicinae</taxon>
        <taxon>Eumeta</taxon>
    </lineage>
</organism>
<dbReference type="STRING" id="151549.A0A4C1SXJ8"/>
<feature type="non-terminal residue" evidence="2">
    <location>
        <position position="1"/>
    </location>
</feature>
<sequence>VVTNAVAAAAVRGYNSAAAEPFANGTTASYVEEMYNNWLRDPTSVHTVVLGCLFPKQLILWPTNLAPQQYNTLPVTAFGGMVSGAAPDSKTIDDHLAVRPLSEVI</sequence>
<evidence type="ECO:0000313" key="3">
    <source>
        <dbReference type="Proteomes" id="UP000299102"/>
    </source>
</evidence>
<feature type="non-terminal residue" evidence="2">
    <location>
        <position position="105"/>
    </location>
</feature>
<dbReference type="OrthoDB" id="413077at2759"/>
<evidence type="ECO:0000259" key="1">
    <source>
        <dbReference type="Pfam" id="PF16078"/>
    </source>
</evidence>
<proteinExistence type="predicted"/>
<dbReference type="Proteomes" id="UP000299102">
    <property type="component" value="Unassembled WGS sequence"/>
</dbReference>
<dbReference type="EMBL" id="BGZK01007856">
    <property type="protein sequence ID" value="GBP05898.1"/>
    <property type="molecule type" value="Genomic_DNA"/>
</dbReference>
<dbReference type="InterPro" id="IPR032106">
    <property type="entry name" value="2-oxogl_dehyd_N"/>
</dbReference>
<comment type="caution">
    <text evidence="2">The sequence shown here is derived from an EMBL/GenBank/DDBJ whole genome shotgun (WGS) entry which is preliminary data.</text>
</comment>
<evidence type="ECO:0000313" key="2">
    <source>
        <dbReference type="EMBL" id="GBP05898.1"/>
    </source>
</evidence>
<accession>A0A4C1SXJ8</accession>